<evidence type="ECO:0000256" key="1">
    <source>
        <dbReference type="SAM" id="MobiDB-lite"/>
    </source>
</evidence>
<organism evidence="2 3">
    <name type="scientific">Burkholderia dolosa</name>
    <dbReference type="NCBI Taxonomy" id="152500"/>
    <lineage>
        <taxon>Bacteria</taxon>
        <taxon>Pseudomonadati</taxon>
        <taxon>Pseudomonadota</taxon>
        <taxon>Betaproteobacteria</taxon>
        <taxon>Burkholderiales</taxon>
        <taxon>Burkholderiaceae</taxon>
        <taxon>Burkholderia</taxon>
        <taxon>Burkholderia cepacia complex</taxon>
    </lineage>
</organism>
<feature type="compositionally biased region" description="Basic and acidic residues" evidence="1">
    <location>
        <begin position="344"/>
        <end position="354"/>
    </location>
</feature>
<feature type="compositionally biased region" description="Basic and acidic residues" evidence="1">
    <location>
        <begin position="430"/>
        <end position="453"/>
    </location>
</feature>
<feature type="region of interest" description="Disordered" evidence="1">
    <location>
        <begin position="391"/>
        <end position="502"/>
    </location>
</feature>
<dbReference type="RefSeq" id="WP_123806735.1">
    <property type="nucleotide sequence ID" value="NZ_CABVPR010000016.1"/>
</dbReference>
<keyword evidence="3" id="KW-1185">Reference proteome</keyword>
<proteinExistence type="predicted"/>
<reference evidence="2 3" key="1">
    <citation type="submission" date="2021-02" db="EMBL/GenBank/DDBJ databases">
        <title>FDA dAtabase for Regulatory Grade micrObial Sequences (FDA-ARGOS): Supporting development and validation of Infectious Disease Dx tests.</title>
        <authorList>
            <person name="Minogue T."/>
            <person name="Wolcott M."/>
            <person name="Wasieloski L."/>
            <person name="Aguilar W."/>
            <person name="Moore D."/>
            <person name="Jaissle J."/>
            <person name="Tallon L."/>
            <person name="Sadzewicz L."/>
            <person name="Zhao X."/>
            <person name="Boylan J."/>
            <person name="Ott S."/>
            <person name="Bowen H."/>
            <person name="Vavikolanu K."/>
            <person name="Mehta A."/>
            <person name="Aluvathingal J."/>
            <person name="Nadendla S."/>
            <person name="Yan Y."/>
            <person name="Sichtig H."/>
        </authorList>
    </citation>
    <scope>NUCLEOTIDE SEQUENCE [LARGE SCALE GENOMIC DNA]</scope>
    <source>
        <strain evidence="2 3">FDAARGOS_1272</strain>
    </source>
</reference>
<feature type="region of interest" description="Disordered" evidence="1">
    <location>
        <begin position="599"/>
        <end position="664"/>
    </location>
</feature>
<dbReference type="EMBL" id="CP069483">
    <property type="protein sequence ID" value="QRO80674.1"/>
    <property type="molecule type" value="Genomic_DNA"/>
</dbReference>
<protein>
    <submittedName>
        <fullName evidence="2">Uncharacterized protein</fullName>
    </submittedName>
</protein>
<feature type="compositionally biased region" description="Basic and acidic residues" evidence="1">
    <location>
        <begin position="630"/>
        <end position="657"/>
    </location>
</feature>
<sequence>MPEILSASHRTPVVGAMHEASTQDALQSNRIADCLTGAVSDSTHYVEVRGRGTSARLAVAPWGDSSVGTVSDRAGSSLSVEDRQRIAHGLVTERVRELMENRSADGSERGRSTPVAQERALHGVHTTFELKSRSAQQALAALIDGDAKVLQSVESADVSPAARRRLQNIATMLDVARRSGVQAQECDALAKQVRDLVLSKGLGSNSPFAGYNGKGNGSTRLSEIEDEVSKLVTKEAFQREVGHVSARVAAAQADYVEARLGGALDGPRRQAIIDNGGIISERAKAALQALVHNWNEHSGMNRVFLLEILLDAERLQRALDVPAREPAAHGVADADGERAGPQTDGRHGGVRAEEVSPGGVRAGEVSPYGPYNKIVFSPTITVSCGGASEGPQHVGTADGLVSPMKPGGNDDSHDATSITATRQENEFEDRDQWSEPVRGDRNGDSDRDDDRSYDGGSVSRMKWDREFRTSSDVGTQTDFADVQRREVGTQTEPLSGPNAHPDANTLAKPTLASQFTFARIFSTVPHTHGPVFSMPYRPLLPSFAAPLPPRTGVDQYDGFALRHSGSYLELADLDPVVTTQRFLRENRYNVAVPKPFESAFDGHARHKPAGAEDERSKSPDGMSGANGAQGKEDWQRTPASPHDEGGADKRVGPHPDDNTPPIVNKQDSRAVLRHWKELVGPAPSLGRGFAHEHTGSYLNKNLGKVVTTEGYGRVGG</sequence>
<dbReference type="GeneID" id="93130662"/>
<evidence type="ECO:0000313" key="2">
    <source>
        <dbReference type="EMBL" id="QRO80674.1"/>
    </source>
</evidence>
<dbReference type="Proteomes" id="UP000625568">
    <property type="component" value="Chromosome 2"/>
</dbReference>
<accession>A0A892IFL6</accession>
<evidence type="ECO:0000313" key="3">
    <source>
        <dbReference type="Proteomes" id="UP000625568"/>
    </source>
</evidence>
<dbReference type="AlphaFoldDB" id="A0A892IFL6"/>
<dbReference type="Gene3D" id="1.10.4150.10">
    <property type="entry name" value="SipA N-terminal domain-like"/>
    <property type="match status" value="1"/>
</dbReference>
<feature type="compositionally biased region" description="Basic and acidic residues" evidence="1">
    <location>
        <begin position="609"/>
        <end position="618"/>
    </location>
</feature>
<gene>
    <name evidence="2" type="ORF">I6K02_20445</name>
</gene>
<dbReference type="InterPro" id="IPR023225">
    <property type="entry name" value="SipA_chaperone-bd"/>
</dbReference>
<feature type="region of interest" description="Disordered" evidence="1">
    <location>
        <begin position="325"/>
        <end position="364"/>
    </location>
</feature>
<name>A0A892IFL6_9BURK</name>